<accession>A0A921N2I1</accession>
<evidence type="ECO:0000313" key="2">
    <source>
        <dbReference type="Proteomes" id="UP000776700"/>
    </source>
</evidence>
<dbReference type="AlphaFoldDB" id="A0A921N2I1"/>
<organism evidence="1 2">
    <name type="scientific">Romboutsia timonensis</name>
    <dbReference type="NCBI Taxonomy" id="1776391"/>
    <lineage>
        <taxon>Bacteria</taxon>
        <taxon>Bacillati</taxon>
        <taxon>Bacillota</taxon>
        <taxon>Clostridia</taxon>
        <taxon>Peptostreptococcales</taxon>
        <taxon>Peptostreptococcaceae</taxon>
        <taxon>Romboutsia</taxon>
    </lineage>
</organism>
<sequence length="127" mass="14614">MQTLIDNDFFKQIRIIDGVLVNIIKYKIINRIWSNLNLRKELNKIGDGLYQSKVDKEERGTVICSKGDYIIKPYNSAGYYVIEKGDKENWEYEIKTTGSSFSGDKSTIDSIIKAINIVINDELNKTK</sequence>
<protein>
    <submittedName>
        <fullName evidence="1">Uncharacterized protein</fullName>
    </submittedName>
</protein>
<dbReference type="EMBL" id="DYUB01000235">
    <property type="protein sequence ID" value="HJG96929.1"/>
    <property type="molecule type" value="Genomic_DNA"/>
</dbReference>
<dbReference type="Proteomes" id="UP000776700">
    <property type="component" value="Unassembled WGS sequence"/>
</dbReference>
<name>A0A921N2I1_9FIRM</name>
<reference evidence="1" key="2">
    <citation type="submission" date="2021-09" db="EMBL/GenBank/DDBJ databases">
        <authorList>
            <person name="Gilroy R."/>
        </authorList>
    </citation>
    <scope>NUCLEOTIDE SEQUENCE</scope>
    <source>
        <strain evidence="1">1277</strain>
    </source>
</reference>
<evidence type="ECO:0000313" key="1">
    <source>
        <dbReference type="EMBL" id="HJG96929.1"/>
    </source>
</evidence>
<comment type="caution">
    <text evidence="1">The sequence shown here is derived from an EMBL/GenBank/DDBJ whole genome shotgun (WGS) entry which is preliminary data.</text>
</comment>
<reference evidence="1" key="1">
    <citation type="journal article" date="2021" name="PeerJ">
        <title>Extensive microbial diversity within the chicken gut microbiome revealed by metagenomics and culture.</title>
        <authorList>
            <person name="Gilroy R."/>
            <person name="Ravi A."/>
            <person name="Getino M."/>
            <person name="Pursley I."/>
            <person name="Horton D.L."/>
            <person name="Alikhan N.F."/>
            <person name="Baker D."/>
            <person name="Gharbi K."/>
            <person name="Hall N."/>
            <person name="Watson M."/>
            <person name="Adriaenssens E.M."/>
            <person name="Foster-Nyarko E."/>
            <person name="Jarju S."/>
            <person name="Secka A."/>
            <person name="Antonio M."/>
            <person name="Oren A."/>
            <person name="Chaudhuri R.R."/>
            <person name="La Ragione R."/>
            <person name="Hildebrand F."/>
            <person name="Pallen M.J."/>
        </authorList>
    </citation>
    <scope>NUCLEOTIDE SEQUENCE</scope>
    <source>
        <strain evidence="1">1277</strain>
    </source>
</reference>
<proteinExistence type="predicted"/>
<gene>
    <name evidence="1" type="ORF">K8V90_07515</name>
</gene>